<dbReference type="Proteomes" id="UP000447574">
    <property type="component" value="Unassembled WGS sequence"/>
</dbReference>
<evidence type="ECO:0000313" key="2">
    <source>
        <dbReference type="EMBL" id="MQT73284.1"/>
    </source>
</evidence>
<feature type="compositionally biased region" description="Low complexity" evidence="1">
    <location>
        <begin position="17"/>
        <end position="31"/>
    </location>
</feature>
<evidence type="ECO:0000313" key="4">
    <source>
        <dbReference type="Proteomes" id="UP000447574"/>
    </source>
</evidence>
<evidence type="ECO:0000313" key="3">
    <source>
        <dbReference type="EMBL" id="MQT89676.1"/>
    </source>
</evidence>
<dbReference type="RefSeq" id="WP_153328332.1">
    <property type="nucleotide sequence ID" value="NZ_WIWF01000007.1"/>
</dbReference>
<organism evidence="3 5">
    <name type="scientific">Pseudomonas helleri</name>
    <dbReference type="NCBI Taxonomy" id="1608996"/>
    <lineage>
        <taxon>Bacteria</taxon>
        <taxon>Pseudomonadati</taxon>
        <taxon>Pseudomonadota</taxon>
        <taxon>Gammaproteobacteria</taxon>
        <taxon>Pseudomonadales</taxon>
        <taxon>Pseudomonadaceae</taxon>
        <taxon>Pseudomonas</taxon>
    </lineage>
</organism>
<dbReference type="Proteomes" id="UP000489190">
    <property type="component" value="Unassembled WGS sequence"/>
</dbReference>
<name>A0A7X2C3D9_9PSED</name>
<accession>A0A7X2C3D9</accession>
<dbReference type="EMBL" id="WIWI01000025">
    <property type="protein sequence ID" value="MQT89676.1"/>
    <property type="molecule type" value="Genomic_DNA"/>
</dbReference>
<sequence length="106" mass="11843">MSSGFTEDEMRRALGLTAHSSPSTPQATAPAAKEKSEARVASTKPKRRSPKLRVKLLVSKEFEGETVEFTHDADTLSQFDAEQEAKTLAKKEKYRFFEVVSIKPIE</sequence>
<dbReference type="AlphaFoldDB" id="A0A7X2C3D9"/>
<dbReference type="EMBL" id="WIWF01000007">
    <property type="protein sequence ID" value="MQT73284.1"/>
    <property type="molecule type" value="Genomic_DNA"/>
</dbReference>
<evidence type="ECO:0000313" key="5">
    <source>
        <dbReference type="Proteomes" id="UP000489190"/>
    </source>
</evidence>
<evidence type="ECO:0000256" key="1">
    <source>
        <dbReference type="SAM" id="MobiDB-lite"/>
    </source>
</evidence>
<comment type="caution">
    <text evidence="3">The sequence shown here is derived from an EMBL/GenBank/DDBJ whole genome shotgun (WGS) entry which is preliminary data.</text>
</comment>
<reference evidence="4 5" key="1">
    <citation type="submission" date="2019-10" db="EMBL/GenBank/DDBJ databases">
        <title>Evaluation of single-gene subtyping targets for Pseudomonas.</title>
        <authorList>
            <person name="Reichler S.J."/>
            <person name="Orsi R.H."/>
            <person name="Wiedmann M."/>
            <person name="Martin N.H."/>
            <person name="Murphy S.I."/>
        </authorList>
    </citation>
    <scope>NUCLEOTIDE SEQUENCE [LARGE SCALE GENOMIC DNA]</scope>
    <source>
        <strain evidence="2 4">FSL R10-2932</strain>
        <strain evidence="3 5">FSL R10-3254</strain>
    </source>
</reference>
<feature type="region of interest" description="Disordered" evidence="1">
    <location>
        <begin position="1"/>
        <end position="50"/>
    </location>
</feature>
<protein>
    <submittedName>
        <fullName evidence="3">Uncharacterized protein</fullName>
    </submittedName>
</protein>
<proteinExistence type="predicted"/>
<gene>
    <name evidence="2" type="ORF">GHO37_03045</name>
    <name evidence="3" type="ORF">GHO39_11090</name>
</gene>